<protein>
    <recommendedName>
        <fullName evidence="5">Alkaline phosphatase</fullName>
    </recommendedName>
</protein>
<organism evidence="3 4">
    <name type="scientific">Acinetobacter amyesii</name>
    <dbReference type="NCBI Taxonomy" id="2942470"/>
    <lineage>
        <taxon>Bacteria</taxon>
        <taxon>Pseudomonadati</taxon>
        <taxon>Pseudomonadota</taxon>
        <taxon>Gammaproteobacteria</taxon>
        <taxon>Moraxellales</taxon>
        <taxon>Moraxellaceae</taxon>
        <taxon>Acinetobacter</taxon>
    </lineage>
</organism>
<sequence>MNHFNSNRRQFLKGLMGVGSLALFSGLSPVSSWANVKFPISPFQLGVASGEPWPDGFVIWTRIAPYPLSVDGGMPNEAVEVDWDIATDIEFKKIVQTGKAQAHPDLHHTVHVEVTSLAPMTRYYYRFRLAGYESSVGTAKSAPAAHQMPERVRVAVVGCQHYETGYYTAYDYLSKENEIDLVFHYGDYIYEGPEGKGGGRAIGDLRVSIPARQHIGPEIQTLLQYRIRYAQYRADPDLQAAHASAPFAMTFDDHEVDNNWAADIEEKGEKKDIFLLRRAAAFQAWYEYMPVRLKQKPNGPDILAYRTLDYGKMLRMNILDTRQYRSPILCTKAQLEDGFDKMDYCRTENSRNEQVLGKAQEQWLVKQMRHDKRWNVLAQQIQVMPWVRYNKSGKAYFGKDTWNGYPYARERLIESIKENAPHGNTVILSGDLHQYFAANIPSDLNDYKSPSIATEFLTTSITSTGNGQPTRPGQEDVLKLNPHIKFINDQRGYQTLDFFKDYMRTDLKVLDFVEKPGGKMTTVASFEVAYGKPELKRI</sequence>
<evidence type="ECO:0008006" key="5">
    <source>
        <dbReference type="Google" id="ProtNLM"/>
    </source>
</evidence>
<comment type="caution">
    <text evidence="3">The sequence shown here is derived from an EMBL/GenBank/DDBJ whole genome shotgun (WGS) entry which is preliminary data.</text>
</comment>
<dbReference type="EMBL" id="MVKX01000003">
    <property type="protein sequence ID" value="OOV84499.1"/>
    <property type="molecule type" value="Genomic_DNA"/>
</dbReference>
<dbReference type="InterPro" id="IPR029052">
    <property type="entry name" value="Metallo-depent_PP-like"/>
</dbReference>
<dbReference type="PROSITE" id="PS51318">
    <property type="entry name" value="TAT"/>
    <property type="match status" value="1"/>
</dbReference>
<feature type="domain" description="Phospholipase D N-terminal" evidence="2">
    <location>
        <begin position="45"/>
        <end position="140"/>
    </location>
</feature>
<gene>
    <name evidence="3" type="ORF">B1202_05900</name>
</gene>
<dbReference type="InterPro" id="IPR038607">
    <property type="entry name" value="PhoD-like_sf"/>
</dbReference>
<dbReference type="Gene3D" id="2.60.40.380">
    <property type="entry name" value="Purple acid phosphatase-like, N-terminal"/>
    <property type="match status" value="1"/>
</dbReference>
<dbReference type="CDD" id="cd07389">
    <property type="entry name" value="MPP_PhoD"/>
    <property type="match status" value="1"/>
</dbReference>
<keyword evidence="4" id="KW-1185">Reference proteome</keyword>
<dbReference type="Pfam" id="PF16655">
    <property type="entry name" value="PhoD_N"/>
    <property type="match status" value="1"/>
</dbReference>
<proteinExistence type="predicted"/>
<evidence type="ECO:0000259" key="1">
    <source>
        <dbReference type="Pfam" id="PF09423"/>
    </source>
</evidence>
<dbReference type="RefSeq" id="WP_078189656.1">
    <property type="nucleotide sequence ID" value="NZ_JAMCOZ010000006.1"/>
</dbReference>
<dbReference type="Pfam" id="PF09423">
    <property type="entry name" value="PhoD"/>
    <property type="match status" value="1"/>
</dbReference>
<evidence type="ECO:0000313" key="3">
    <source>
        <dbReference type="EMBL" id="OOV84499.1"/>
    </source>
</evidence>
<dbReference type="PANTHER" id="PTHR43606:SF2">
    <property type="entry name" value="ALKALINE PHOSPHATASE FAMILY PROTEIN (AFU_ORTHOLOGUE AFUA_5G03860)"/>
    <property type="match status" value="1"/>
</dbReference>
<evidence type="ECO:0000313" key="4">
    <source>
        <dbReference type="Proteomes" id="UP000191160"/>
    </source>
</evidence>
<dbReference type="SUPFAM" id="SSF56300">
    <property type="entry name" value="Metallo-dependent phosphatases"/>
    <property type="match status" value="1"/>
</dbReference>
<reference evidence="3 4" key="1">
    <citation type="submission" date="2017-02" db="EMBL/GenBank/DDBJ databases">
        <title>Acinetobacter sp. ANC 4945, whole genome shotgun sequencing project.</title>
        <authorList>
            <person name="Radolfova-Krizova L."/>
            <person name="Al Atrouni A."/>
            <person name="Nemec A."/>
        </authorList>
    </citation>
    <scope>NUCLEOTIDE SEQUENCE [LARGE SCALE GENOMIC DNA]</scope>
    <source>
        <strain evidence="3 4">ANC 4945</strain>
    </source>
</reference>
<accession>A0A1T1H3P9</accession>
<dbReference type="InterPro" id="IPR052900">
    <property type="entry name" value="Phospholipid_Metab_Enz"/>
</dbReference>
<dbReference type="InterPro" id="IPR006311">
    <property type="entry name" value="TAT_signal"/>
</dbReference>
<dbReference type="InterPro" id="IPR018946">
    <property type="entry name" value="PhoD-like_MPP"/>
</dbReference>
<dbReference type="InterPro" id="IPR032093">
    <property type="entry name" value="PhoD_N"/>
</dbReference>
<dbReference type="AlphaFoldDB" id="A0A1T1H3P9"/>
<feature type="domain" description="PhoD-like phosphatase metallophosphatase" evidence="1">
    <location>
        <begin position="155"/>
        <end position="507"/>
    </location>
</feature>
<name>A0A1T1H3P9_9GAMM</name>
<dbReference type="Proteomes" id="UP000191160">
    <property type="component" value="Unassembled WGS sequence"/>
</dbReference>
<evidence type="ECO:0000259" key="2">
    <source>
        <dbReference type="Pfam" id="PF16655"/>
    </source>
</evidence>
<dbReference type="Gene3D" id="3.60.21.70">
    <property type="entry name" value="PhoD-like phosphatase"/>
    <property type="match status" value="1"/>
</dbReference>
<dbReference type="PANTHER" id="PTHR43606">
    <property type="entry name" value="PHOSPHATASE, PUTATIVE (AFU_ORTHOLOGUE AFUA_6G08710)-RELATED"/>
    <property type="match status" value="1"/>
</dbReference>